<dbReference type="GO" id="GO:0140662">
    <property type="term" value="F:ATP-dependent protein folding chaperone"/>
    <property type="evidence" value="ECO:0007669"/>
    <property type="project" value="InterPro"/>
</dbReference>
<dbReference type="SUPFAM" id="SSF53067">
    <property type="entry name" value="Actin-like ATPase domain"/>
    <property type="match status" value="2"/>
</dbReference>
<dbReference type="PROSITE" id="PS00329">
    <property type="entry name" value="HSP70_2"/>
    <property type="match status" value="1"/>
</dbReference>
<dbReference type="EMBL" id="JBDFQZ010000003">
    <property type="protein sequence ID" value="KAK9741017.1"/>
    <property type="molecule type" value="Genomic_DNA"/>
</dbReference>
<proteinExistence type="inferred from homology"/>
<dbReference type="Gene3D" id="3.90.640.10">
    <property type="entry name" value="Actin, Chain A, domain 4"/>
    <property type="match status" value="1"/>
</dbReference>
<evidence type="ECO:0000256" key="3">
    <source>
        <dbReference type="ARBA" id="ARBA00022741"/>
    </source>
</evidence>
<evidence type="ECO:0000313" key="6">
    <source>
        <dbReference type="EMBL" id="KAK9741017.1"/>
    </source>
</evidence>
<sequence>MEEQVDQWPAIGIDLGTTYSCVGIWEHGCVEIITNEQGYRTTPSCVAFTQTQRIAGDAAKNQATVNPTNTVFDAKRLIGRRFSDETVQNDIKLWPFKVVPHPDSEEKEMLITVTYKGELKQFTPQEISSMVLSKMKETAESYLGSKVRNAVITVPAYFTDSQRQATKDAGVIAGLNVMRIINEPTAAAIAYGLHYLADDVVRKNVLVFDVGGGTFDVSVVSVAKDVFEVRAVSGDTHLGGRDFDNRMVSHFVQEFNRKHSVDISDNPKALGRLRVACERAKRMLSFTSETTIEIDCLFDGIDFALTMTRARFERLNMDLFRKCIDPVEQCLTDARMEKSDVHDVVLIGGSTRIPKIQQMLQDFFDGKELCKSINPDEAVAYGAAIQAAMLAGLPANKDDFVLVDVAPLPLGIELYGGEMRVVIPRNTVIPTQKTVLNLTTVYDNQTSAHFKVYEGERFMARNNNLLGEFHLSDIPPARKCVPRLKASFEIDADGILTVTGEDADTGNKKTIAVTNCSRLSKDELTRLLNEAEKYHVEEEEYRNMVTAKNTLENYANTLLDVVTAYGETVRYDGLKNVEEAIEKTFQWLDWNFQVKEASTYDEKLRELKVYVNR</sequence>
<dbReference type="AlphaFoldDB" id="A0AAW1M5V0"/>
<accession>A0AAW1M5V0</accession>
<dbReference type="Gene3D" id="3.30.30.30">
    <property type="match status" value="1"/>
</dbReference>
<evidence type="ECO:0000256" key="1">
    <source>
        <dbReference type="ARBA" id="ARBA00004319"/>
    </source>
</evidence>
<dbReference type="FunFam" id="3.30.420.40:FF:000172">
    <property type="entry name" value="Heat shock 70 kDa protein"/>
    <property type="match status" value="1"/>
</dbReference>
<dbReference type="InterPro" id="IPR029047">
    <property type="entry name" value="HSP70_peptide-bd_sf"/>
</dbReference>
<dbReference type="GO" id="GO:0005524">
    <property type="term" value="F:ATP binding"/>
    <property type="evidence" value="ECO:0007669"/>
    <property type="project" value="UniProtKB-KW"/>
</dbReference>
<dbReference type="Gene3D" id="1.20.1270.10">
    <property type="match status" value="1"/>
</dbReference>
<dbReference type="NCBIfam" id="NF001413">
    <property type="entry name" value="PRK00290.1"/>
    <property type="match status" value="1"/>
</dbReference>
<dbReference type="Gene3D" id="3.30.420.40">
    <property type="match status" value="2"/>
</dbReference>
<reference evidence="6" key="1">
    <citation type="submission" date="2024-03" db="EMBL/GenBank/DDBJ databases">
        <title>WGS assembly of Saponaria officinalis var. Norfolk2.</title>
        <authorList>
            <person name="Jenkins J."/>
            <person name="Shu S."/>
            <person name="Grimwood J."/>
            <person name="Barry K."/>
            <person name="Goodstein D."/>
            <person name="Schmutz J."/>
            <person name="Leebens-Mack J."/>
            <person name="Osbourn A."/>
        </authorList>
    </citation>
    <scope>NUCLEOTIDE SEQUENCE [LARGE SCALE GENOMIC DNA]</scope>
    <source>
        <strain evidence="6">JIC</strain>
    </source>
</reference>
<dbReference type="PROSITE" id="PS00297">
    <property type="entry name" value="HSP70_1"/>
    <property type="match status" value="1"/>
</dbReference>
<evidence type="ECO:0000256" key="2">
    <source>
        <dbReference type="ARBA" id="ARBA00007381"/>
    </source>
</evidence>
<comment type="similarity">
    <text evidence="2 5">Belongs to the heat shock protein 70 family.</text>
</comment>
<gene>
    <name evidence="6" type="ORF">RND81_03G076200</name>
</gene>
<keyword evidence="7" id="KW-1185">Reference proteome</keyword>
<evidence type="ECO:0000313" key="7">
    <source>
        <dbReference type="Proteomes" id="UP001443914"/>
    </source>
</evidence>
<dbReference type="InterPro" id="IPR029048">
    <property type="entry name" value="HSP70_C_sf"/>
</dbReference>
<evidence type="ECO:0008006" key="8">
    <source>
        <dbReference type="Google" id="ProtNLM"/>
    </source>
</evidence>
<dbReference type="SUPFAM" id="SSF100920">
    <property type="entry name" value="Heat shock protein 70kD (HSP70), peptide-binding domain"/>
    <property type="match status" value="1"/>
</dbReference>
<name>A0AAW1M5V0_SAPOF</name>
<dbReference type="PRINTS" id="PR00301">
    <property type="entry name" value="HEATSHOCK70"/>
</dbReference>
<evidence type="ECO:0000256" key="4">
    <source>
        <dbReference type="ARBA" id="ARBA00022840"/>
    </source>
</evidence>
<protein>
    <recommendedName>
        <fullName evidence="8">Heat shock cognate 70 kDa protein</fullName>
    </recommendedName>
</protein>
<dbReference type="Proteomes" id="UP001443914">
    <property type="component" value="Unassembled WGS sequence"/>
</dbReference>
<dbReference type="SUPFAM" id="SSF100934">
    <property type="entry name" value="Heat shock protein 70kD (HSP70), C-terminal subdomain"/>
    <property type="match status" value="1"/>
</dbReference>
<organism evidence="6 7">
    <name type="scientific">Saponaria officinalis</name>
    <name type="common">Common soapwort</name>
    <name type="synonym">Lychnis saponaria</name>
    <dbReference type="NCBI Taxonomy" id="3572"/>
    <lineage>
        <taxon>Eukaryota</taxon>
        <taxon>Viridiplantae</taxon>
        <taxon>Streptophyta</taxon>
        <taxon>Embryophyta</taxon>
        <taxon>Tracheophyta</taxon>
        <taxon>Spermatophyta</taxon>
        <taxon>Magnoliopsida</taxon>
        <taxon>eudicotyledons</taxon>
        <taxon>Gunneridae</taxon>
        <taxon>Pentapetalae</taxon>
        <taxon>Caryophyllales</taxon>
        <taxon>Caryophyllaceae</taxon>
        <taxon>Caryophylleae</taxon>
        <taxon>Saponaria</taxon>
    </lineage>
</organism>
<dbReference type="GO" id="GO:0005788">
    <property type="term" value="C:endoplasmic reticulum lumen"/>
    <property type="evidence" value="ECO:0007669"/>
    <property type="project" value="UniProtKB-SubCell"/>
</dbReference>
<dbReference type="InterPro" id="IPR013126">
    <property type="entry name" value="Hsp_70_fam"/>
</dbReference>
<dbReference type="FunFam" id="3.30.30.30:FF:000005">
    <property type="entry name" value="Heat shock protein ssb1"/>
    <property type="match status" value="1"/>
</dbReference>
<dbReference type="FunFam" id="3.30.420.40:FF:000026">
    <property type="entry name" value="Heat shock protein 70"/>
    <property type="match status" value="1"/>
</dbReference>
<dbReference type="FunFam" id="2.60.34.10:FF:000012">
    <property type="entry name" value="Heat shock 70 kDa protein"/>
    <property type="match status" value="1"/>
</dbReference>
<dbReference type="InterPro" id="IPR018181">
    <property type="entry name" value="Heat_shock_70_CS"/>
</dbReference>
<dbReference type="InterPro" id="IPR043129">
    <property type="entry name" value="ATPase_NBD"/>
</dbReference>
<dbReference type="PROSITE" id="PS01036">
    <property type="entry name" value="HSP70_3"/>
    <property type="match status" value="1"/>
</dbReference>
<comment type="caution">
    <text evidence="6">The sequence shown here is derived from an EMBL/GenBank/DDBJ whole genome shotgun (WGS) entry which is preliminary data.</text>
</comment>
<dbReference type="Gene3D" id="2.60.34.10">
    <property type="entry name" value="Substrate Binding Domain Of DNAk, Chain A, domain 1"/>
    <property type="match status" value="1"/>
</dbReference>
<dbReference type="FunFam" id="3.90.640.10:FF:000002">
    <property type="entry name" value="Heat shock 70 kDa"/>
    <property type="match status" value="1"/>
</dbReference>
<keyword evidence="4 5" id="KW-0067">ATP-binding</keyword>
<dbReference type="PANTHER" id="PTHR19375">
    <property type="entry name" value="HEAT SHOCK PROTEIN 70KDA"/>
    <property type="match status" value="1"/>
</dbReference>
<keyword evidence="3 5" id="KW-0547">Nucleotide-binding</keyword>
<evidence type="ECO:0000256" key="5">
    <source>
        <dbReference type="RuleBase" id="RU003322"/>
    </source>
</evidence>
<dbReference type="Pfam" id="PF00012">
    <property type="entry name" value="HSP70"/>
    <property type="match status" value="1"/>
</dbReference>
<comment type="subcellular location">
    <subcellularLocation>
        <location evidence="1">Endoplasmic reticulum lumen</location>
    </subcellularLocation>
</comment>